<comment type="caution">
    <text evidence="2">The sequence shown here is derived from an EMBL/GenBank/DDBJ whole genome shotgun (WGS) entry which is preliminary data.</text>
</comment>
<dbReference type="VEuPathDB" id="FungiDB:TREMEDRAFT_30034"/>
<gene>
    <name evidence="2" type="ORF">M231_02128</name>
</gene>
<dbReference type="PROSITE" id="PS50263">
    <property type="entry name" value="CN_HYDROLASE"/>
    <property type="match status" value="1"/>
</dbReference>
<dbReference type="OrthoDB" id="10250282at2759"/>
<dbReference type="InParanoid" id="A0A4Q1BRQ7"/>
<evidence type="ECO:0000313" key="3">
    <source>
        <dbReference type="Proteomes" id="UP000289152"/>
    </source>
</evidence>
<dbReference type="PANTHER" id="PTHR23088:SF27">
    <property type="entry name" value="DEAMINATED GLUTATHIONE AMIDASE"/>
    <property type="match status" value="1"/>
</dbReference>
<evidence type="ECO:0000259" key="1">
    <source>
        <dbReference type="PROSITE" id="PS50263"/>
    </source>
</evidence>
<dbReference type="PROSITE" id="PS01227">
    <property type="entry name" value="UPF0012"/>
    <property type="match status" value="1"/>
</dbReference>
<name>A0A4Q1BRQ7_TREME</name>
<feature type="domain" description="CN hydrolase" evidence="1">
    <location>
        <begin position="2"/>
        <end position="280"/>
    </location>
</feature>
<dbReference type="EMBL" id="SDIL01000016">
    <property type="protein sequence ID" value="RXK40671.1"/>
    <property type="molecule type" value="Genomic_DNA"/>
</dbReference>
<dbReference type="AlphaFoldDB" id="A0A4Q1BRQ7"/>
<protein>
    <submittedName>
        <fullName evidence="2">Nit protein 1</fullName>
    </submittedName>
</protein>
<sequence length="320" mass="35088">MPKVAVCQITSTNDPEHNLRISSNLVRKAVAAGAQACFLPEAADFITSSIEECHFLSPPLSKHPYTLGLRSLAKELGVIISAGVHETPESDEEDTEPPGSLKVYNTHVLIGPQGDLLARYRKLHMYDVELTQPSLADGTPQPPKIFGESERVRKGMEIVPPVDLGSIGKLGLQICYDMRFPEDAIILRRMGADVLTFPSAFAIKTGRDHWCKGIAIQNQTYVLSAAQWGAHNPQRSSWGESVAFDPWGKPLGRLRSLDETPAGTQEDVEALYKQSGEFFLCDINLDVVNSTRTQIPLAIQKRTDVYGVVGESLPTRKPGV</sequence>
<dbReference type="Pfam" id="PF00795">
    <property type="entry name" value="CN_hydrolase"/>
    <property type="match status" value="1"/>
</dbReference>
<proteinExistence type="predicted"/>
<dbReference type="SUPFAM" id="SSF56317">
    <property type="entry name" value="Carbon-nitrogen hydrolase"/>
    <property type="match status" value="1"/>
</dbReference>
<dbReference type="FunCoup" id="A0A4Q1BRQ7">
    <property type="interactions" value="67"/>
</dbReference>
<evidence type="ECO:0000313" key="2">
    <source>
        <dbReference type="EMBL" id="RXK40671.1"/>
    </source>
</evidence>
<dbReference type="Proteomes" id="UP000289152">
    <property type="component" value="Unassembled WGS sequence"/>
</dbReference>
<reference evidence="2 3" key="1">
    <citation type="submission" date="2016-06" db="EMBL/GenBank/DDBJ databases">
        <title>Evolution of pathogenesis and genome organization in the Tremellales.</title>
        <authorList>
            <person name="Cuomo C."/>
            <person name="Litvintseva A."/>
            <person name="Heitman J."/>
            <person name="Chen Y."/>
            <person name="Sun S."/>
            <person name="Springer D."/>
            <person name="Dromer F."/>
            <person name="Young S."/>
            <person name="Zeng Q."/>
            <person name="Chapman S."/>
            <person name="Gujja S."/>
            <person name="Saif S."/>
            <person name="Birren B."/>
        </authorList>
    </citation>
    <scope>NUCLEOTIDE SEQUENCE [LARGE SCALE GENOMIC DNA]</scope>
    <source>
        <strain evidence="2 3">ATCC 28783</strain>
    </source>
</reference>
<dbReference type="Gene3D" id="3.60.110.10">
    <property type="entry name" value="Carbon-nitrogen hydrolase"/>
    <property type="match status" value="1"/>
</dbReference>
<accession>A0A4Q1BRQ7</accession>
<dbReference type="InterPro" id="IPR001110">
    <property type="entry name" value="UPF0012_CS"/>
</dbReference>
<dbReference type="PANTHER" id="PTHR23088">
    <property type="entry name" value="NITRILASE-RELATED"/>
    <property type="match status" value="1"/>
</dbReference>
<organism evidence="2 3">
    <name type="scientific">Tremella mesenterica</name>
    <name type="common">Jelly fungus</name>
    <dbReference type="NCBI Taxonomy" id="5217"/>
    <lineage>
        <taxon>Eukaryota</taxon>
        <taxon>Fungi</taxon>
        <taxon>Dikarya</taxon>
        <taxon>Basidiomycota</taxon>
        <taxon>Agaricomycotina</taxon>
        <taxon>Tremellomycetes</taxon>
        <taxon>Tremellales</taxon>
        <taxon>Tremellaceae</taxon>
        <taxon>Tremella</taxon>
    </lineage>
</organism>
<dbReference type="STRING" id="5217.A0A4Q1BRQ7"/>
<keyword evidence="3" id="KW-1185">Reference proteome</keyword>
<dbReference type="InterPro" id="IPR003010">
    <property type="entry name" value="C-N_Hydrolase"/>
</dbReference>
<dbReference type="InterPro" id="IPR036526">
    <property type="entry name" value="C-N_Hydrolase_sf"/>
</dbReference>